<protein>
    <submittedName>
        <fullName evidence="3">Sulfatase-modifying factor protein</fullName>
    </submittedName>
</protein>
<dbReference type="AlphaFoldDB" id="A0AAX0WJ31"/>
<feature type="compositionally biased region" description="Basic and acidic residues" evidence="1">
    <location>
        <begin position="23"/>
        <end position="35"/>
    </location>
</feature>
<dbReference type="GO" id="GO:0120147">
    <property type="term" value="F:formylglycine-generating oxidase activity"/>
    <property type="evidence" value="ECO:0007669"/>
    <property type="project" value="TreeGrafter"/>
</dbReference>
<feature type="region of interest" description="Disordered" evidence="1">
    <location>
        <begin position="333"/>
        <end position="361"/>
    </location>
</feature>
<dbReference type="PANTHER" id="PTHR23150">
    <property type="entry name" value="SULFATASE MODIFYING FACTOR 1, 2"/>
    <property type="match status" value="1"/>
</dbReference>
<reference evidence="3 4" key="1">
    <citation type="journal article" date="2017" name="BMC Genomics">
        <title>Genome sequencing of 39 Akkermansia muciniphila isolates reveals its population structure, genomic and functional diverisity, and global distribution in mammalian gut microbiotas.</title>
        <authorList>
            <person name="Guo X."/>
            <person name="Li S."/>
            <person name="Zhang J."/>
            <person name="Wu F."/>
            <person name="Li X."/>
            <person name="Wu D."/>
            <person name="Zhang M."/>
            <person name="Ou Z."/>
            <person name="Jie Z."/>
            <person name="Yan Q."/>
            <person name="Li P."/>
            <person name="Yi J."/>
            <person name="Peng Y."/>
        </authorList>
    </citation>
    <scope>NUCLEOTIDE SEQUENCE [LARGE SCALE GENOMIC DNA]</scope>
    <source>
        <strain evidence="3 4">GP28</strain>
    </source>
</reference>
<gene>
    <name evidence="3" type="ORF">CXT95_07185</name>
</gene>
<evidence type="ECO:0000259" key="2">
    <source>
        <dbReference type="Pfam" id="PF03781"/>
    </source>
</evidence>
<evidence type="ECO:0000313" key="4">
    <source>
        <dbReference type="Proteomes" id="UP000236075"/>
    </source>
</evidence>
<organism evidence="3 4">
    <name type="scientific">Akkermansia muciniphila</name>
    <dbReference type="NCBI Taxonomy" id="239935"/>
    <lineage>
        <taxon>Bacteria</taxon>
        <taxon>Pseudomonadati</taxon>
        <taxon>Verrucomicrobiota</taxon>
        <taxon>Verrucomicrobiia</taxon>
        <taxon>Verrucomicrobiales</taxon>
        <taxon>Akkermansiaceae</taxon>
        <taxon>Akkermansia</taxon>
    </lineage>
</organism>
<feature type="compositionally biased region" description="Polar residues" evidence="1">
    <location>
        <begin position="352"/>
        <end position="361"/>
    </location>
</feature>
<dbReference type="InterPro" id="IPR042095">
    <property type="entry name" value="SUMF_sf"/>
</dbReference>
<evidence type="ECO:0000256" key="1">
    <source>
        <dbReference type="SAM" id="MobiDB-lite"/>
    </source>
</evidence>
<accession>A0AAX0WJ31</accession>
<comment type="caution">
    <text evidence="3">The sequence shown here is derived from an EMBL/GenBank/DDBJ whole genome shotgun (WGS) entry which is preliminary data.</text>
</comment>
<dbReference type="Gene3D" id="3.90.1580.10">
    <property type="entry name" value="paralog of FGE (formylglycine-generating enzyme)"/>
    <property type="match status" value="1"/>
</dbReference>
<name>A0AAX0WJ31_9BACT</name>
<feature type="domain" description="Sulfatase-modifying factor enzyme-like" evidence="2">
    <location>
        <begin position="109"/>
        <end position="355"/>
    </location>
</feature>
<proteinExistence type="predicted"/>
<dbReference type="InterPro" id="IPR005532">
    <property type="entry name" value="SUMF_dom"/>
</dbReference>
<dbReference type="PANTHER" id="PTHR23150:SF19">
    <property type="entry name" value="FORMYLGLYCINE-GENERATING ENZYME"/>
    <property type="match status" value="1"/>
</dbReference>
<sequence length="401" mass="44612">MRGIFLVSCFLGGSALLAGCREENNSPRPATEDAARITSARQWGESRSALQKRELDRAAGPALPIPDDLPSRELVGTTRQIHQLIEASGNPARFESYTETVPVAGSSLRMVAIPGGTFLMGSPAEEPHRKPDEGPQHKVSISPFWISETEIPWELYTAFMENGRPRAKDGQLLEEQPDDELWDSVTQPTAPYTAMNLGMGHGYEHGLPAISMSHHAASKFCEWLSAQTGHYYRLPTEAEWEYACRAGSPGAYSYGNGEASLDQYAWYWNNSNDRYQKTGSKKPNKWGLRDMHGNVAEWVLDSYVPDAYGKRSGLPAKDPLVIIPGAPHIIRGGSWEDDPDSLRSAARRASTPAWNRQDPQNPKSIWYLTDGGMIGFRVVRPMNIPDIMTMHRLWNFSKGEP</sequence>
<dbReference type="SUPFAM" id="SSF56436">
    <property type="entry name" value="C-type lectin-like"/>
    <property type="match status" value="1"/>
</dbReference>
<dbReference type="Proteomes" id="UP000236075">
    <property type="component" value="Unassembled WGS sequence"/>
</dbReference>
<dbReference type="RefSeq" id="WP_102748395.1">
    <property type="nucleotide sequence ID" value="NZ_CP072029.1"/>
</dbReference>
<evidence type="ECO:0000313" key="3">
    <source>
        <dbReference type="EMBL" id="PND02440.1"/>
    </source>
</evidence>
<dbReference type="PROSITE" id="PS51257">
    <property type="entry name" value="PROKAR_LIPOPROTEIN"/>
    <property type="match status" value="1"/>
</dbReference>
<dbReference type="InterPro" id="IPR016187">
    <property type="entry name" value="CTDL_fold"/>
</dbReference>
<dbReference type="InterPro" id="IPR051043">
    <property type="entry name" value="Sulfatase_Mod_Factor_Kinase"/>
</dbReference>
<dbReference type="Pfam" id="PF03781">
    <property type="entry name" value="FGE-sulfatase"/>
    <property type="match status" value="1"/>
</dbReference>
<dbReference type="EMBL" id="PJLB01000008">
    <property type="protein sequence ID" value="PND02440.1"/>
    <property type="molecule type" value="Genomic_DNA"/>
</dbReference>
<feature type="region of interest" description="Disordered" evidence="1">
    <location>
        <begin position="23"/>
        <end position="49"/>
    </location>
</feature>